<feature type="non-terminal residue" evidence="2">
    <location>
        <position position="240"/>
    </location>
</feature>
<gene>
    <name evidence="2" type="ORF">BJ554DRAFT_6328</name>
</gene>
<evidence type="ECO:0000256" key="1">
    <source>
        <dbReference type="SAM" id="MobiDB-lite"/>
    </source>
</evidence>
<protein>
    <submittedName>
        <fullName evidence="2">Uncharacterized protein</fullName>
    </submittedName>
</protein>
<reference evidence="2 3" key="1">
    <citation type="journal article" name="Sci. Rep.">
        <title>Genome-scale phylogenetic analyses confirm Olpidium as the closest living zoosporic fungus to the non-flagellated, terrestrial fungi.</title>
        <authorList>
            <person name="Chang Y."/>
            <person name="Rochon D."/>
            <person name="Sekimoto S."/>
            <person name="Wang Y."/>
            <person name="Chovatia M."/>
            <person name="Sandor L."/>
            <person name="Salamov A."/>
            <person name="Grigoriev I.V."/>
            <person name="Stajich J.E."/>
            <person name="Spatafora J.W."/>
        </authorList>
    </citation>
    <scope>NUCLEOTIDE SEQUENCE [LARGE SCALE GENOMIC DNA]</scope>
    <source>
        <strain evidence="2">S191</strain>
    </source>
</reference>
<accession>A0A8H8A2Q4</accession>
<feature type="region of interest" description="Disordered" evidence="1">
    <location>
        <begin position="48"/>
        <end position="77"/>
    </location>
</feature>
<organism evidence="2 3">
    <name type="scientific">Olpidium bornovanus</name>
    <dbReference type="NCBI Taxonomy" id="278681"/>
    <lineage>
        <taxon>Eukaryota</taxon>
        <taxon>Fungi</taxon>
        <taxon>Fungi incertae sedis</taxon>
        <taxon>Olpidiomycota</taxon>
        <taxon>Olpidiomycotina</taxon>
        <taxon>Olpidiomycetes</taxon>
        <taxon>Olpidiales</taxon>
        <taxon>Olpidiaceae</taxon>
        <taxon>Olpidium</taxon>
    </lineage>
</organism>
<dbReference type="EMBL" id="JAEFCI010000395">
    <property type="protein sequence ID" value="KAG5463578.1"/>
    <property type="molecule type" value="Genomic_DNA"/>
</dbReference>
<feature type="compositionally biased region" description="Basic and acidic residues" evidence="1">
    <location>
        <begin position="57"/>
        <end position="71"/>
    </location>
</feature>
<dbReference type="AlphaFoldDB" id="A0A8H8A2Q4"/>
<evidence type="ECO:0000313" key="2">
    <source>
        <dbReference type="EMBL" id="KAG5463578.1"/>
    </source>
</evidence>
<comment type="caution">
    <text evidence="2">The sequence shown here is derived from an EMBL/GenBank/DDBJ whole genome shotgun (WGS) entry which is preliminary data.</text>
</comment>
<evidence type="ECO:0000313" key="3">
    <source>
        <dbReference type="Proteomes" id="UP000673691"/>
    </source>
</evidence>
<dbReference type="Proteomes" id="UP000673691">
    <property type="component" value="Unassembled WGS sequence"/>
</dbReference>
<proteinExistence type="predicted"/>
<keyword evidence="3" id="KW-1185">Reference proteome</keyword>
<feature type="non-terminal residue" evidence="2">
    <location>
        <position position="1"/>
    </location>
</feature>
<name>A0A8H8A2Q4_9FUNG</name>
<sequence length="240" mass="26130">TLAIKRFLLPCDGGAYERRRRAPWDEAEATKGEGVVAEEPRVVHIFEGSIEGGGRARTQEGAESRSEEEKGTGGGTTDLSAVETGAIFHAPFADSQSHLGQGLTGGEGRPVSVVEADVEGLDERLKGGRAPWVRISIVHVVNLTDVHGSFFFWAERSVEQSVVAAAKVVPNMTESYVVAKRMATSKEAATASRVFAIHAHEGISLARHVPKEALCRRVRRRLEQRRAVAENEKTEADHER</sequence>